<evidence type="ECO:0000256" key="2">
    <source>
        <dbReference type="SAM" id="Phobius"/>
    </source>
</evidence>
<dbReference type="Proteomes" id="UP000735302">
    <property type="component" value="Unassembled WGS sequence"/>
</dbReference>
<comment type="caution">
    <text evidence="3">The sequence shown here is derived from an EMBL/GenBank/DDBJ whole genome shotgun (WGS) entry which is preliminary data.</text>
</comment>
<dbReference type="AlphaFoldDB" id="A0AAV3YG83"/>
<sequence>METVDYDNDDDDDDDDDDDEDDDDDDDEEFHVLTTSTSRIDRRSGLVIIWIDSAAIAFLGVGRFELLRLSVASELLV</sequence>
<keyword evidence="2" id="KW-0472">Membrane</keyword>
<feature type="compositionally biased region" description="Acidic residues" evidence="1">
    <location>
        <begin position="1"/>
        <end position="29"/>
    </location>
</feature>
<keyword evidence="4" id="KW-1185">Reference proteome</keyword>
<keyword evidence="2" id="KW-1133">Transmembrane helix</keyword>
<evidence type="ECO:0000313" key="4">
    <source>
        <dbReference type="Proteomes" id="UP000735302"/>
    </source>
</evidence>
<organism evidence="3 4">
    <name type="scientific">Plakobranchus ocellatus</name>
    <dbReference type="NCBI Taxonomy" id="259542"/>
    <lineage>
        <taxon>Eukaryota</taxon>
        <taxon>Metazoa</taxon>
        <taxon>Spiralia</taxon>
        <taxon>Lophotrochozoa</taxon>
        <taxon>Mollusca</taxon>
        <taxon>Gastropoda</taxon>
        <taxon>Heterobranchia</taxon>
        <taxon>Euthyneura</taxon>
        <taxon>Panpulmonata</taxon>
        <taxon>Sacoglossa</taxon>
        <taxon>Placobranchoidea</taxon>
        <taxon>Plakobranchidae</taxon>
        <taxon>Plakobranchus</taxon>
    </lineage>
</organism>
<keyword evidence="2" id="KW-0812">Transmembrane</keyword>
<protein>
    <submittedName>
        <fullName evidence="3">Uncharacterized protein</fullName>
    </submittedName>
</protein>
<accession>A0AAV3YG83</accession>
<evidence type="ECO:0000256" key="1">
    <source>
        <dbReference type="SAM" id="MobiDB-lite"/>
    </source>
</evidence>
<proteinExistence type="predicted"/>
<gene>
    <name evidence="3" type="ORF">PoB_000869100</name>
</gene>
<reference evidence="3 4" key="1">
    <citation type="journal article" date="2021" name="Elife">
        <title>Chloroplast acquisition without the gene transfer in kleptoplastic sea slugs, Plakobranchus ocellatus.</title>
        <authorList>
            <person name="Maeda T."/>
            <person name="Takahashi S."/>
            <person name="Yoshida T."/>
            <person name="Shimamura S."/>
            <person name="Takaki Y."/>
            <person name="Nagai Y."/>
            <person name="Toyoda A."/>
            <person name="Suzuki Y."/>
            <person name="Arimoto A."/>
            <person name="Ishii H."/>
            <person name="Satoh N."/>
            <person name="Nishiyama T."/>
            <person name="Hasebe M."/>
            <person name="Maruyama T."/>
            <person name="Minagawa J."/>
            <person name="Obokata J."/>
            <person name="Shigenobu S."/>
        </authorList>
    </citation>
    <scope>NUCLEOTIDE SEQUENCE [LARGE SCALE GENOMIC DNA]</scope>
</reference>
<name>A0AAV3YG83_9GAST</name>
<feature type="region of interest" description="Disordered" evidence="1">
    <location>
        <begin position="1"/>
        <end position="31"/>
    </location>
</feature>
<feature type="transmembrane region" description="Helical" evidence="2">
    <location>
        <begin position="45"/>
        <end position="64"/>
    </location>
</feature>
<evidence type="ECO:0000313" key="3">
    <source>
        <dbReference type="EMBL" id="GFN82185.1"/>
    </source>
</evidence>
<dbReference type="EMBL" id="BLXT01000976">
    <property type="protein sequence ID" value="GFN82185.1"/>
    <property type="molecule type" value="Genomic_DNA"/>
</dbReference>